<feature type="non-terminal residue" evidence="1">
    <location>
        <position position="1"/>
    </location>
</feature>
<name>A0A820F378_9BILA</name>
<gene>
    <name evidence="1" type="ORF">JBS370_LOCUS38967</name>
</gene>
<evidence type="ECO:0000313" key="2">
    <source>
        <dbReference type="Proteomes" id="UP000663836"/>
    </source>
</evidence>
<evidence type="ECO:0000313" key="1">
    <source>
        <dbReference type="EMBL" id="CAF4257965.1"/>
    </source>
</evidence>
<proteinExistence type="predicted"/>
<protein>
    <submittedName>
        <fullName evidence="1">Uncharacterized protein</fullName>
    </submittedName>
</protein>
<reference evidence="1" key="1">
    <citation type="submission" date="2021-02" db="EMBL/GenBank/DDBJ databases">
        <authorList>
            <person name="Nowell W R."/>
        </authorList>
    </citation>
    <scope>NUCLEOTIDE SEQUENCE</scope>
</reference>
<dbReference type="EMBL" id="CAJOBD010024027">
    <property type="protein sequence ID" value="CAF4257965.1"/>
    <property type="molecule type" value="Genomic_DNA"/>
</dbReference>
<comment type="caution">
    <text evidence="1">The sequence shown here is derived from an EMBL/GenBank/DDBJ whole genome shotgun (WGS) entry which is preliminary data.</text>
</comment>
<dbReference type="AlphaFoldDB" id="A0A820F378"/>
<feature type="non-terminal residue" evidence="1">
    <location>
        <position position="98"/>
    </location>
</feature>
<sequence>WIHLCFQTHEIMSRFNFANVDSCAYAECSLRLGQILFTLIQPSPSVEVTIRTACYKQRLDQLRDFLINNSAKPLLQSYMEEFKRQQAARIVTEIIMKG</sequence>
<dbReference type="Proteomes" id="UP000663836">
    <property type="component" value="Unassembled WGS sequence"/>
</dbReference>
<accession>A0A820F378</accession>
<organism evidence="1 2">
    <name type="scientific">Rotaria sordida</name>
    <dbReference type="NCBI Taxonomy" id="392033"/>
    <lineage>
        <taxon>Eukaryota</taxon>
        <taxon>Metazoa</taxon>
        <taxon>Spiralia</taxon>
        <taxon>Gnathifera</taxon>
        <taxon>Rotifera</taxon>
        <taxon>Eurotatoria</taxon>
        <taxon>Bdelloidea</taxon>
        <taxon>Philodinida</taxon>
        <taxon>Philodinidae</taxon>
        <taxon>Rotaria</taxon>
    </lineage>
</organism>